<proteinExistence type="inferred from homology"/>
<gene>
    <name evidence="6" type="ORF">ACFQ1O_14035</name>
</gene>
<dbReference type="EMBL" id="JBHTJM010000011">
    <property type="protein sequence ID" value="MFD0965133.1"/>
    <property type="molecule type" value="Genomic_DNA"/>
</dbReference>
<comment type="caution">
    <text evidence="6">The sequence shown here is derived from an EMBL/GenBank/DDBJ whole genome shotgun (WGS) entry which is preliminary data.</text>
</comment>
<dbReference type="RefSeq" id="WP_377717001.1">
    <property type="nucleotide sequence ID" value="NZ_JBHTJM010000011.1"/>
</dbReference>
<name>A0ABW3I636_9FLAO</name>
<dbReference type="PANTHER" id="PTHR35089">
    <property type="entry name" value="CHAPERONE PROTEIN SKP"/>
    <property type="match status" value="1"/>
</dbReference>
<dbReference type="InterPro" id="IPR005632">
    <property type="entry name" value="Chaperone_Skp"/>
</dbReference>
<feature type="compositionally biased region" description="Basic and acidic residues" evidence="4">
    <location>
        <begin position="206"/>
        <end position="253"/>
    </location>
</feature>
<evidence type="ECO:0000256" key="3">
    <source>
        <dbReference type="SAM" id="Coils"/>
    </source>
</evidence>
<comment type="similarity">
    <text evidence="1">Belongs to the Skp family.</text>
</comment>
<sequence>MKTKVLFILFLLTTTVSVKAQRSNIRLGYIDTEYILENIPEYQEALSQLDKKVQKWKSEIDLKLRNIEKKKEDLRNERVLLTKELIEEKEEEIAIEEAEIFDYQQKRFGPNGDLIIQKKTLIQPVQDQVLTAVQELAKAKKYDFIFDKSADIVMLYSNKRHDLSDYIVRSITRAAKRKQAKNRKSKKNAEEEDVIPVINKEKDERQRILDEKKAKRQKELEERKKKALEAREAKRKAFEERRKKLLEEREAKKNKNSNSSPQAPAEENNEENEPK</sequence>
<organism evidence="6 7">
    <name type="scientific">Pseudofulvibacter geojedonensis</name>
    <dbReference type="NCBI Taxonomy" id="1123758"/>
    <lineage>
        <taxon>Bacteria</taxon>
        <taxon>Pseudomonadati</taxon>
        <taxon>Bacteroidota</taxon>
        <taxon>Flavobacteriia</taxon>
        <taxon>Flavobacteriales</taxon>
        <taxon>Flavobacteriaceae</taxon>
        <taxon>Pseudofulvibacter</taxon>
    </lineage>
</organism>
<evidence type="ECO:0000313" key="6">
    <source>
        <dbReference type="EMBL" id="MFD0965133.1"/>
    </source>
</evidence>
<accession>A0ABW3I636</accession>
<keyword evidence="3" id="KW-0175">Coiled coil</keyword>
<dbReference type="InterPro" id="IPR024930">
    <property type="entry name" value="Skp_dom_sf"/>
</dbReference>
<feature type="region of interest" description="Disordered" evidence="4">
    <location>
        <begin position="206"/>
        <end position="275"/>
    </location>
</feature>
<dbReference type="Gene3D" id="3.30.910.20">
    <property type="entry name" value="Skp domain"/>
    <property type="match status" value="1"/>
</dbReference>
<dbReference type="PANTHER" id="PTHR35089:SF1">
    <property type="entry name" value="CHAPERONE PROTEIN SKP"/>
    <property type="match status" value="1"/>
</dbReference>
<evidence type="ECO:0000256" key="5">
    <source>
        <dbReference type="SAM" id="SignalP"/>
    </source>
</evidence>
<feature type="chain" id="PRO_5046361265" evidence="5">
    <location>
        <begin position="21"/>
        <end position="275"/>
    </location>
</feature>
<dbReference type="SUPFAM" id="SSF111384">
    <property type="entry name" value="OmpH-like"/>
    <property type="match status" value="1"/>
</dbReference>
<keyword evidence="7" id="KW-1185">Reference proteome</keyword>
<evidence type="ECO:0000256" key="1">
    <source>
        <dbReference type="ARBA" id="ARBA00009091"/>
    </source>
</evidence>
<evidence type="ECO:0000256" key="2">
    <source>
        <dbReference type="ARBA" id="ARBA00022729"/>
    </source>
</evidence>
<dbReference type="SMART" id="SM00935">
    <property type="entry name" value="OmpH"/>
    <property type="match status" value="1"/>
</dbReference>
<reference evidence="7" key="1">
    <citation type="journal article" date="2019" name="Int. J. Syst. Evol. Microbiol.">
        <title>The Global Catalogue of Microorganisms (GCM) 10K type strain sequencing project: providing services to taxonomists for standard genome sequencing and annotation.</title>
        <authorList>
            <consortium name="The Broad Institute Genomics Platform"/>
            <consortium name="The Broad Institute Genome Sequencing Center for Infectious Disease"/>
            <person name="Wu L."/>
            <person name="Ma J."/>
        </authorList>
    </citation>
    <scope>NUCLEOTIDE SEQUENCE [LARGE SCALE GENOMIC DNA]</scope>
    <source>
        <strain evidence="7">CCUG 62114</strain>
    </source>
</reference>
<dbReference type="Pfam" id="PF03938">
    <property type="entry name" value="OmpH"/>
    <property type="match status" value="1"/>
</dbReference>
<evidence type="ECO:0000313" key="7">
    <source>
        <dbReference type="Proteomes" id="UP001596997"/>
    </source>
</evidence>
<feature type="coiled-coil region" evidence="3">
    <location>
        <begin position="39"/>
        <end position="106"/>
    </location>
</feature>
<evidence type="ECO:0000256" key="4">
    <source>
        <dbReference type="SAM" id="MobiDB-lite"/>
    </source>
</evidence>
<keyword evidence="2 5" id="KW-0732">Signal</keyword>
<feature type="signal peptide" evidence="5">
    <location>
        <begin position="1"/>
        <end position="20"/>
    </location>
</feature>
<dbReference type="Proteomes" id="UP001596997">
    <property type="component" value="Unassembled WGS sequence"/>
</dbReference>
<protein>
    <submittedName>
        <fullName evidence="6">OmpH family outer membrane protein</fullName>
    </submittedName>
</protein>